<feature type="region of interest" description="Disordered" evidence="1">
    <location>
        <begin position="81"/>
        <end position="101"/>
    </location>
</feature>
<dbReference type="Proteomes" id="UP001283361">
    <property type="component" value="Unassembled WGS sequence"/>
</dbReference>
<reference evidence="2" key="1">
    <citation type="journal article" date="2023" name="G3 (Bethesda)">
        <title>A reference genome for the long-term kleptoplast-retaining sea slug Elysia crispata morphotype clarki.</title>
        <authorList>
            <person name="Eastman K.E."/>
            <person name="Pendleton A.L."/>
            <person name="Shaikh M.A."/>
            <person name="Suttiyut T."/>
            <person name="Ogas R."/>
            <person name="Tomko P."/>
            <person name="Gavelis G."/>
            <person name="Widhalm J.R."/>
            <person name="Wisecaver J.H."/>
        </authorList>
    </citation>
    <scope>NUCLEOTIDE SEQUENCE</scope>
    <source>
        <strain evidence="2">ECLA1</strain>
    </source>
</reference>
<sequence>RKQESRDQLTSLSDCPGSTGTPSLTETGIERSAHQSVGLSRFYGNSISYGNRNREISSPVCRIVQVLRELHLLRKQESRDQLTSLSDCPGSTGTPSLSLTETGIERSAHQSVGLSRFYGNSISYGNRNREISSPVCRIVQVLRELHLLVLRKQESRDQLTSLSDCPGSTGTPSLTETGIGRLTHQSVGLSRFYGNSISYGNRNRKINSPVCRIV</sequence>
<proteinExistence type="predicted"/>
<organism evidence="2 3">
    <name type="scientific">Elysia crispata</name>
    <name type="common">lettuce slug</name>
    <dbReference type="NCBI Taxonomy" id="231223"/>
    <lineage>
        <taxon>Eukaryota</taxon>
        <taxon>Metazoa</taxon>
        <taxon>Spiralia</taxon>
        <taxon>Lophotrochozoa</taxon>
        <taxon>Mollusca</taxon>
        <taxon>Gastropoda</taxon>
        <taxon>Heterobranchia</taxon>
        <taxon>Euthyneura</taxon>
        <taxon>Panpulmonata</taxon>
        <taxon>Sacoglossa</taxon>
        <taxon>Placobranchoidea</taxon>
        <taxon>Plakobranchidae</taxon>
        <taxon>Elysia</taxon>
    </lineage>
</organism>
<feature type="non-terminal residue" evidence="2">
    <location>
        <position position="1"/>
    </location>
</feature>
<accession>A0AAE1AE25</accession>
<gene>
    <name evidence="2" type="ORF">RRG08_001833</name>
</gene>
<evidence type="ECO:0000313" key="2">
    <source>
        <dbReference type="EMBL" id="KAK3785830.1"/>
    </source>
</evidence>
<protein>
    <submittedName>
        <fullName evidence="2">Uncharacterized protein</fullName>
    </submittedName>
</protein>
<keyword evidence="3" id="KW-1185">Reference proteome</keyword>
<evidence type="ECO:0000256" key="1">
    <source>
        <dbReference type="SAM" id="MobiDB-lite"/>
    </source>
</evidence>
<name>A0AAE1AE25_9GAST</name>
<feature type="region of interest" description="Disordered" evidence="1">
    <location>
        <begin position="1"/>
        <end position="29"/>
    </location>
</feature>
<feature type="compositionally biased region" description="Polar residues" evidence="1">
    <location>
        <begin position="8"/>
        <end position="26"/>
    </location>
</feature>
<comment type="caution">
    <text evidence="2">The sequence shown here is derived from an EMBL/GenBank/DDBJ whole genome shotgun (WGS) entry which is preliminary data.</text>
</comment>
<evidence type="ECO:0000313" key="3">
    <source>
        <dbReference type="Proteomes" id="UP001283361"/>
    </source>
</evidence>
<dbReference type="AlphaFoldDB" id="A0AAE1AE25"/>
<dbReference type="EMBL" id="JAWDGP010002059">
    <property type="protein sequence ID" value="KAK3785830.1"/>
    <property type="molecule type" value="Genomic_DNA"/>
</dbReference>